<proteinExistence type="predicted"/>
<feature type="region of interest" description="Disordered" evidence="1">
    <location>
        <begin position="84"/>
        <end position="112"/>
    </location>
</feature>
<protein>
    <submittedName>
        <fullName evidence="3">PLAT domain-containing protein</fullName>
    </submittedName>
</protein>
<sequence length="112" mass="12252">MDIKVNFALTTPNSTKRVGFTVTEASPYACCLLLPSTANQSTIGHGGRAAKTFSEAPLYTAKLGLTTDGWLAPTTMTVELRDGRKRTVRERGRSSRVTKIWNGGDKRKRGHI</sequence>
<evidence type="ECO:0000256" key="1">
    <source>
        <dbReference type="SAM" id="MobiDB-lite"/>
    </source>
</evidence>
<organism evidence="2 3">
    <name type="scientific">Steinernema glaseri</name>
    <dbReference type="NCBI Taxonomy" id="37863"/>
    <lineage>
        <taxon>Eukaryota</taxon>
        <taxon>Metazoa</taxon>
        <taxon>Ecdysozoa</taxon>
        <taxon>Nematoda</taxon>
        <taxon>Chromadorea</taxon>
        <taxon>Rhabditida</taxon>
        <taxon>Tylenchina</taxon>
        <taxon>Panagrolaimomorpha</taxon>
        <taxon>Strongyloidoidea</taxon>
        <taxon>Steinernematidae</taxon>
        <taxon>Steinernema</taxon>
    </lineage>
</organism>
<dbReference type="Proteomes" id="UP000095287">
    <property type="component" value="Unplaced"/>
</dbReference>
<dbReference type="AlphaFoldDB" id="A0A1I7Y189"/>
<dbReference type="WBParaSite" id="L893_g11568.t1">
    <property type="protein sequence ID" value="L893_g11568.t1"/>
    <property type="gene ID" value="L893_g11568"/>
</dbReference>
<keyword evidence="2" id="KW-1185">Reference proteome</keyword>
<name>A0A1I7Y189_9BILA</name>
<accession>A0A1I7Y189</accession>
<reference evidence="3" key="1">
    <citation type="submission" date="2016-11" db="UniProtKB">
        <authorList>
            <consortium name="WormBaseParasite"/>
        </authorList>
    </citation>
    <scope>IDENTIFICATION</scope>
</reference>
<evidence type="ECO:0000313" key="3">
    <source>
        <dbReference type="WBParaSite" id="L893_g11568.t1"/>
    </source>
</evidence>
<evidence type="ECO:0000313" key="2">
    <source>
        <dbReference type="Proteomes" id="UP000095287"/>
    </source>
</evidence>